<gene>
    <name evidence="1" type="ORF">PAUS00366_LOCUS4756</name>
</gene>
<evidence type="ECO:0000313" key="1">
    <source>
        <dbReference type="EMBL" id="CAE0712004.1"/>
    </source>
</evidence>
<sequence>MGKLSQEWLILQPHYTDNQGNSRPAHIWGASLVEACLQSYIILREQRNKDARSPKARIHLAKERAAKATRKLYKLQHHSRFHDSKLFADNVETFIETSTAQKLQRYVTMNSKAICKSVARAQAAATQHTRSIVNWFRPVQNQPPESPAITRPHNILLHKAHSKKK</sequence>
<accession>A0A7S4ADE6</accession>
<organism evidence="1">
    <name type="scientific">Pseudo-nitzschia australis</name>
    <dbReference type="NCBI Taxonomy" id="44445"/>
    <lineage>
        <taxon>Eukaryota</taxon>
        <taxon>Sar</taxon>
        <taxon>Stramenopiles</taxon>
        <taxon>Ochrophyta</taxon>
        <taxon>Bacillariophyta</taxon>
        <taxon>Bacillariophyceae</taxon>
        <taxon>Bacillariophycidae</taxon>
        <taxon>Bacillariales</taxon>
        <taxon>Bacillariaceae</taxon>
        <taxon>Pseudo-nitzschia</taxon>
    </lineage>
</organism>
<reference evidence="1" key="1">
    <citation type="submission" date="2021-01" db="EMBL/GenBank/DDBJ databases">
        <authorList>
            <person name="Corre E."/>
            <person name="Pelletier E."/>
            <person name="Niang G."/>
            <person name="Scheremetjew M."/>
            <person name="Finn R."/>
            <person name="Kale V."/>
            <person name="Holt S."/>
            <person name="Cochrane G."/>
            <person name="Meng A."/>
            <person name="Brown T."/>
            <person name="Cohen L."/>
        </authorList>
    </citation>
    <scope>NUCLEOTIDE SEQUENCE</scope>
    <source>
        <strain evidence="1">10249 10 AB</strain>
    </source>
</reference>
<dbReference type="EMBL" id="HBIX01006011">
    <property type="protein sequence ID" value="CAE0712004.1"/>
    <property type="molecule type" value="Transcribed_RNA"/>
</dbReference>
<name>A0A7S4ADE6_9STRA</name>
<protein>
    <submittedName>
        <fullName evidence="1">Uncharacterized protein</fullName>
    </submittedName>
</protein>
<proteinExistence type="predicted"/>
<dbReference type="AlphaFoldDB" id="A0A7S4ADE6"/>